<feature type="transmembrane region" description="Helical" evidence="6">
    <location>
        <begin position="279"/>
        <end position="299"/>
    </location>
</feature>
<feature type="transmembrane region" description="Helical" evidence="6">
    <location>
        <begin position="48"/>
        <end position="72"/>
    </location>
</feature>
<dbReference type="Ensembl" id="ENSCSAVT00000012770.1">
    <property type="protein sequence ID" value="ENSCSAVP00000012626.1"/>
    <property type="gene ID" value="ENSCSAVG00000007409.1"/>
</dbReference>
<dbReference type="InterPro" id="IPR019397">
    <property type="entry name" value="Uncharacterised_TMEM39"/>
</dbReference>
<evidence type="ECO:0000256" key="2">
    <source>
        <dbReference type="ARBA" id="ARBA00010737"/>
    </source>
</evidence>
<feature type="transmembrane region" description="Helical" evidence="6">
    <location>
        <begin position="414"/>
        <end position="432"/>
    </location>
</feature>
<evidence type="ECO:0000313" key="8">
    <source>
        <dbReference type="Proteomes" id="UP000007875"/>
    </source>
</evidence>
<reference evidence="7" key="3">
    <citation type="submission" date="2025-09" db="UniProtKB">
        <authorList>
            <consortium name="Ensembl"/>
        </authorList>
    </citation>
    <scope>IDENTIFICATION</scope>
</reference>
<feature type="transmembrane region" description="Helical" evidence="6">
    <location>
        <begin position="386"/>
        <end position="408"/>
    </location>
</feature>
<evidence type="ECO:0000256" key="5">
    <source>
        <dbReference type="ARBA" id="ARBA00023136"/>
    </source>
</evidence>
<protein>
    <recommendedName>
        <fullName evidence="9">Transmembrane protein 39A</fullName>
    </recommendedName>
</protein>
<organism evidence="7 8">
    <name type="scientific">Ciona savignyi</name>
    <name type="common">Pacific transparent sea squirt</name>
    <dbReference type="NCBI Taxonomy" id="51511"/>
    <lineage>
        <taxon>Eukaryota</taxon>
        <taxon>Metazoa</taxon>
        <taxon>Chordata</taxon>
        <taxon>Tunicata</taxon>
        <taxon>Ascidiacea</taxon>
        <taxon>Phlebobranchia</taxon>
        <taxon>Cionidae</taxon>
        <taxon>Ciona</taxon>
    </lineage>
</organism>
<dbReference type="OMA" id="RFKQLIF"/>
<dbReference type="Proteomes" id="UP000007875">
    <property type="component" value="Unassembled WGS sequence"/>
</dbReference>
<dbReference type="InParanoid" id="H2Z4W4"/>
<dbReference type="Pfam" id="PF10271">
    <property type="entry name" value="Tmp39"/>
    <property type="match status" value="1"/>
</dbReference>
<dbReference type="HOGENOM" id="CLU_028992_0_0_1"/>
<evidence type="ECO:0000256" key="6">
    <source>
        <dbReference type="SAM" id="Phobius"/>
    </source>
</evidence>
<feature type="transmembrane region" description="Helical" evidence="6">
    <location>
        <begin position="145"/>
        <end position="168"/>
    </location>
</feature>
<dbReference type="GeneTree" id="ENSGT00390000018895"/>
<keyword evidence="4 6" id="KW-1133">Transmembrane helix</keyword>
<proteinExistence type="inferred from homology"/>
<name>H2Z4W4_CIOSA</name>
<feature type="transmembrane region" description="Helical" evidence="6">
    <location>
        <begin position="122"/>
        <end position="139"/>
    </location>
</feature>
<feature type="transmembrane region" description="Helical" evidence="6">
    <location>
        <begin position="92"/>
        <end position="110"/>
    </location>
</feature>
<evidence type="ECO:0000256" key="1">
    <source>
        <dbReference type="ARBA" id="ARBA00004141"/>
    </source>
</evidence>
<dbReference type="GO" id="GO:0016020">
    <property type="term" value="C:membrane"/>
    <property type="evidence" value="ECO:0007669"/>
    <property type="project" value="UniProtKB-SubCell"/>
</dbReference>
<sequence>SPKSAQCATNQNTNTALENNRRGEFTVVTPKHPSLPELPTINGLAFEALFFGYLLTALFGQYIFIYKTVWWYPNTLPPSNTTINFHLIDQNLTAFLIILFSRRVLWTLLWDHLRPGFENAMLLLLWIIFSVALWSVWLIELIKNLYVLYSIGMGYKLLFLCYPMILWIPLCGLAKGNKLNQLLQLLQKSKPRNKSHNLPNCANKYQYQPDSLYWAKDAFNSLDNMPDPDQIRERTVYLRNDFNLRMAEIVFGSMICSYYIGLVPMFFTKSNYSYDVLWSLQHTASVLINSFAMMTYFLFPPSYLESLHKCASVLGGFRQVDPIDLEHKYKDDIVTYKWNPSSAYPEGVVIKVENKLYYSFGQYNTANPVDSSHYRFYSMFVNPLRILNWQLGLHLSAVVLQIHVLLWSSKWDQLIVPALLQFFSYYILFATLRDRIVLGKVYS</sequence>
<keyword evidence="5 6" id="KW-0472">Membrane</keyword>
<comment type="subcellular location">
    <subcellularLocation>
        <location evidence="1">Membrane</location>
        <topology evidence="1">Multi-pass membrane protein</topology>
    </subcellularLocation>
</comment>
<feature type="transmembrane region" description="Helical" evidence="6">
    <location>
        <begin position="249"/>
        <end position="267"/>
    </location>
</feature>
<keyword evidence="8" id="KW-1185">Reference proteome</keyword>
<reference evidence="7" key="2">
    <citation type="submission" date="2025-08" db="UniProtKB">
        <authorList>
            <consortium name="Ensembl"/>
        </authorList>
    </citation>
    <scope>IDENTIFICATION</scope>
</reference>
<comment type="similarity">
    <text evidence="2">Belongs to the TMEM39 family.</text>
</comment>
<keyword evidence="3 6" id="KW-0812">Transmembrane</keyword>
<reference evidence="8" key="1">
    <citation type="submission" date="2003-08" db="EMBL/GenBank/DDBJ databases">
        <authorList>
            <person name="Birren B."/>
            <person name="Nusbaum C."/>
            <person name="Abebe A."/>
            <person name="Abouelleil A."/>
            <person name="Adekoya E."/>
            <person name="Ait-zahra M."/>
            <person name="Allen N."/>
            <person name="Allen T."/>
            <person name="An P."/>
            <person name="Anderson M."/>
            <person name="Anderson S."/>
            <person name="Arachchi H."/>
            <person name="Armbruster J."/>
            <person name="Bachantsang P."/>
            <person name="Baldwin J."/>
            <person name="Barry A."/>
            <person name="Bayul T."/>
            <person name="Blitshsteyn B."/>
            <person name="Bloom T."/>
            <person name="Blye J."/>
            <person name="Boguslavskiy L."/>
            <person name="Borowsky M."/>
            <person name="Boukhgalter B."/>
            <person name="Brunache A."/>
            <person name="Butler J."/>
            <person name="Calixte N."/>
            <person name="Calvo S."/>
            <person name="Camarata J."/>
            <person name="Campo K."/>
            <person name="Chang J."/>
            <person name="Cheshatsang Y."/>
            <person name="Citroen M."/>
            <person name="Collymore A."/>
            <person name="Considine T."/>
            <person name="Cook A."/>
            <person name="Cooke P."/>
            <person name="Corum B."/>
            <person name="Cuomo C."/>
            <person name="David R."/>
            <person name="Dawoe T."/>
            <person name="Degray S."/>
            <person name="Dodge S."/>
            <person name="Dooley K."/>
            <person name="Dorje P."/>
            <person name="Dorjee K."/>
            <person name="Dorris L."/>
            <person name="Duffey N."/>
            <person name="Dupes A."/>
            <person name="Elkins T."/>
            <person name="Engels R."/>
            <person name="Erickson J."/>
            <person name="Farina A."/>
            <person name="Faro S."/>
            <person name="Ferreira P."/>
            <person name="Fischer H."/>
            <person name="Fitzgerald M."/>
            <person name="Foley K."/>
            <person name="Gage D."/>
            <person name="Galagan J."/>
            <person name="Gearin G."/>
            <person name="Gnerre S."/>
            <person name="Gnirke A."/>
            <person name="Goyette A."/>
            <person name="Graham J."/>
            <person name="Grandbois E."/>
            <person name="Gyaltsen K."/>
            <person name="Hafez N."/>
            <person name="Hagopian D."/>
            <person name="Hagos B."/>
            <person name="Hall J."/>
            <person name="Hatcher B."/>
            <person name="Heller A."/>
            <person name="Higgins H."/>
            <person name="Honan T."/>
            <person name="Horn A."/>
            <person name="Houde N."/>
            <person name="Hughes L."/>
            <person name="Hulme W."/>
            <person name="Husby E."/>
            <person name="Iliev I."/>
            <person name="Jaffe D."/>
            <person name="Jones C."/>
            <person name="Kamal M."/>
            <person name="Kamat A."/>
            <person name="Kamvysselis M."/>
            <person name="Karlsson E."/>
            <person name="Kells C."/>
            <person name="Kieu A."/>
            <person name="Kisner P."/>
            <person name="Kodira C."/>
            <person name="Kulbokas E."/>
            <person name="Labutti K."/>
            <person name="Lama D."/>
            <person name="Landers T."/>
            <person name="Leger J."/>
            <person name="Levine S."/>
            <person name="Lewis D."/>
            <person name="Lewis T."/>
            <person name="Lindblad-toh K."/>
            <person name="Liu X."/>
            <person name="Lokyitsang T."/>
            <person name="Lokyitsang Y."/>
            <person name="Lucien O."/>
            <person name="Lui A."/>
            <person name="Ma L.J."/>
            <person name="Mabbitt R."/>
            <person name="Macdonald J."/>
            <person name="Maclean C."/>
            <person name="Major J."/>
            <person name="Manning J."/>
            <person name="Marabella R."/>
            <person name="Maru K."/>
            <person name="Matthews C."/>
            <person name="Mauceli E."/>
            <person name="Mccarthy M."/>
            <person name="Mcdonough S."/>
            <person name="Mcghee T."/>
            <person name="Meldrim J."/>
            <person name="Meneus L."/>
            <person name="Mesirov J."/>
            <person name="Mihalev A."/>
            <person name="Mihova T."/>
            <person name="Mikkelsen T."/>
            <person name="Mlenga V."/>
            <person name="Moru K."/>
            <person name="Mozes J."/>
            <person name="Mulrain L."/>
            <person name="Munson G."/>
            <person name="Naylor J."/>
            <person name="Newes C."/>
            <person name="Nguyen C."/>
            <person name="Nguyen N."/>
            <person name="Nguyen T."/>
            <person name="Nicol R."/>
            <person name="Nielsen C."/>
            <person name="Nizzari M."/>
            <person name="Norbu C."/>
            <person name="Norbu N."/>
            <person name="O'donnell P."/>
            <person name="Okoawo O."/>
            <person name="O'leary S."/>
            <person name="Omotosho B."/>
            <person name="O'neill K."/>
            <person name="Osman S."/>
            <person name="Parker S."/>
            <person name="Perrin D."/>
            <person name="Phunkhang P."/>
            <person name="Piqani B."/>
            <person name="Purcell S."/>
            <person name="Rachupka T."/>
            <person name="Ramasamy U."/>
            <person name="Rameau R."/>
            <person name="Ray V."/>
            <person name="Raymond C."/>
            <person name="Retta R."/>
            <person name="Richardson S."/>
            <person name="Rise C."/>
            <person name="Rodriguez J."/>
            <person name="Rogers J."/>
            <person name="Rogov P."/>
            <person name="Rutman M."/>
            <person name="Schupbach R."/>
            <person name="Seaman C."/>
            <person name="Settipalli S."/>
            <person name="Sharpe T."/>
            <person name="Sheridan J."/>
            <person name="Sherpa N."/>
            <person name="Shi J."/>
            <person name="Smirnov S."/>
            <person name="Smith C."/>
            <person name="Sougnez C."/>
            <person name="Spencer B."/>
            <person name="Stalker J."/>
            <person name="Stange-thomann N."/>
            <person name="Stavropoulos S."/>
            <person name="Stetson K."/>
            <person name="Stone C."/>
            <person name="Stone S."/>
            <person name="Stubbs M."/>
            <person name="Talamas J."/>
            <person name="Tchuinga P."/>
            <person name="Tenzing P."/>
            <person name="Tesfaye S."/>
            <person name="Theodore J."/>
            <person name="Thoulutsang Y."/>
            <person name="Topham K."/>
            <person name="Towey S."/>
            <person name="Tsamla T."/>
            <person name="Tsomo N."/>
            <person name="Vallee D."/>
            <person name="Vassiliev H."/>
            <person name="Venkataraman V."/>
            <person name="Vinson J."/>
            <person name="Vo A."/>
            <person name="Wade C."/>
            <person name="Wang S."/>
            <person name="Wangchuk T."/>
            <person name="Wangdi T."/>
            <person name="Whittaker C."/>
            <person name="Wilkinson J."/>
            <person name="Wu Y."/>
            <person name="Wyman D."/>
            <person name="Yadav S."/>
            <person name="Yang S."/>
            <person name="Yang X."/>
            <person name="Yeager S."/>
            <person name="Yee E."/>
            <person name="Young G."/>
            <person name="Zainoun J."/>
            <person name="Zembeck L."/>
            <person name="Zimmer A."/>
            <person name="Zody M."/>
            <person name="Lander E."/>
        </authorList>
    </citation>
    <scope>NUCLEOTIDE SEQUENCE [LARGE SCALE GENOMIC DNA]</scope>
</reference>
<evidence type="ECO:0008006" key="9">
    <source>
        <dbReference type="Google" id="ProtNLM"/>
    </source>
</evidence>
<dbReference type="PANTHER" id="PTHR12995">
    <property type="entry name" value="FI21814P1"/>
    <property type="match status" value="1"/>
</dbReference>
<dbReference type="PANTHER" id="PTHR12995:SF4">
    <property type="entry name" value="FI21814P1"/>
    <property type="match status" value="1"/>
</dbReference>
<evidence type="ECO:0000256" key="4">
    <source>
        <dbReference type="ARBA" id="ARBA00022989"/>
    </source>
</evidence>
<dbReference type="AlphaFoldDB" id="H2Z4W4"/>
<accession>H2Z4W4</accession>
<evidence type="ECO:0000313" key="7">
    <source>
        <dbReference type="Ensembl" id="ENSCSAVP00000012626.1"/>
    </source>
</evidence>
<evidence type="ECO:0000256" key="3">
    <source>
        <dbReference type="ARBA" id="ARBA00022692"/>
    </source>
</evidence>
<dbReference type="eggNOG" id="KOG3828">
    <property type="taxonomic scope" value="Eukaryota"/>
</dbReference>